<dbReference type="PANTHER" id="PTHR11229:SF8">
    <property type="entry name" value="LARGE RIBOSOMAL SUBUNIT PROTEIN UL3M"/>
    <property type="match status" value="1"/>
</dbReference>
<name>K2SZ40_MACPH</name>
<dbReference type="Proteomes" id="UP000007129">
    <property type="component" value="Unassembled WGS sequence"/>
</dbReference>
<dbReference type="SUPFAM" id="SSF50447">
    <property type="entry name" value="Translation proteins"/>
    <property type="match status" value="1"/>
</dbReference>
<gene>
    <name evidence="6" type="ORF">MPH_00805</name>
</gene>
<dbReference type="FunFam" id="2.40.30.10:FF:000004">
    <property type="entry name" value="50S ribosomal protein L3"/>
    <property type="match status" value="1"/>
</dbReference>
<keyword evidence="2 6" id="KW-0689">Ribosomal protein</keyword>
<dbReference type="HOGENOM" id="CLU_2428061_0_0_1"/>
<organism evidence="6 7">
    <name type="scientific">Macrophomina phaseolina (strain MS6)</name>
    <name type="common">Charcoal rot fungus</name>
    <dbReference type="NCBI Taxonomy" id="1126212"/>
    <lineage>
        <taxon>Eukaryota</taxon>
        <taxon>Fungi</taxon>
        <taxon>Dikarya</taxon>
        <taxon>Ascomycota</taxon>
        <taxon>Pezizomycotina</taxon>
        <taxon>Dothideomycetes</taxon>
        <taxon>Dothideomycetes incertae sedis</taxon>
        <taxon>Botryosphaeriales</taxon>
        <taxon>Botryosphaeriaceae</taxon>
        <taxon>Macrophomina</taxon>
    </lineage>
</organism>
<protein>
    <recommendedName>
        <fullName evidence="4">Large ribosomal subunit protein uL3m</fullName>
    </recommendedName>
</protein>
<dbReference type="GO" id="GO:0003735">
    <property type="term" value="F:structural constituent of ribosome"/>
    <property type="evidence" value="ECO:0007669"/>
    <property type="project" value="InterPro"/>
</dbReference>
<reference evidence="6 7" key="1">
    <citation type="journal article" date="2012" name="BMC Genomics">
        <title>Tools to kill: Genome of one of the most destructive plant pathogenic fungi Macrophomina phaseolina.</title>
        <authorList>
            <person name="Islam M.S."/>
            <person name="Haque M.S."/>
            <person name="Islam M.M."/>
            <person name="Emdad E.M."/>
            <person name="Halim A."/>
            <person name="Hossen Q.M.M."/>
            <person name="Hossain M.Z."/>
            <person name="Ahmed B."/>
            <person name="Rahim S."/>
            <person name="Rahman M.S."/>
            <person name="Alam M.M."/>
            <person name="Hou S."/>
            <person name="Wan X."/>
            <person name="Saito J.A."/>
            <person name="Alam M."/>
        </authorList>
    </citation>
    <scope>NUCLEOTIDE SEQUENCE [LARGE SCALE GENOMIC DNA]</scope>
    <source>
        <strain evidence="6 7">MS6</strain>
    </source>
</reference>
<dbReference type="InterPro" id="IPR009000">
    <property type="entry name" value="Transl_B-barrel_sf"/>
</dbReference>
<dbReference type="InterPro" id="IPR019927">
    <property type="entry name" value="Ribosomal_uL3_bac/org-type"/>
</dbReference>
<evidence type="ECO:0000256" key="5">
    <source>
        <dbReference type="SAM" id="MobiDB-lite"/>
    </source>
</evidence>
<feature type="compositionally biased region" description="Polar residues" evidence="5">
    <location>
        <begin position="76"/>
        <end position="85"/>
    </location>
</feature>
<evidence type="ECO:0000256" key="1">
    <source>
        <dbReference type="ARBA" id="ARBA00006540"/>
    </source>
</evidence>
<dbReference type="Gene3D" id="2.40.30.10">
    <property type="entry name" value="Translation factors"/>
    <property type="match status" value="1"/>
</dbReference>
<dbReference type="InParanoid" id="K2SZ40"/>
<evidence type="ECO:0000256" key="4">
    <source>
        <dbReference type="ARBA" id="ARBA00035209"/>
    </source>
</evidence>
<dbReference type="AlphaFoldDB" id="K2SZ40"/>
<dbReference type="eggNOG" id="KOG3141">
    <property type="taxonomic scope" value="Eukaryota"/>
</dbReference>
<comment type="caution">
    <text evidence="6">The sequence shown here is derived from an EMBL/GenBank/DDBJ whole genome shotgun (WGS) entry which is preliminary data.</text>
</comment>
<feature type="region of interest" description="Disordered" evidence="5">
    <location>
        <begin position="1"/>
        <end position="26"/>
    </location>
</feature>
<sequence length="91" mass="9131">MGSAGGSQGSGSRVLPGKRMPGRLGGERVTVQNLKVLKVDPENGIVVVNGAVAGPKGCVVQIQDAIKKPWPDVPLVSSTSATGQAVATEAP</sequence>
<proteinExistence type="inferred from homology"/>
<dbReference type="PANTHER" id="PTHR11229">
    <property type="entry name" value="50S RIBOSOMAL PROTEIN L3"/>
    <property type="match status" value="1"/>
</dbReference>
<comment type="similarity">
    <text evidence="1">Belongs to the universal ribosomal protein uL3 family.</text>
</comment>
<feature type="region of interest" description="Disordered" evidence="5">
    <location>
        <begin position="71"/>
        <end position="91"/>
    </location>
</feature>
<evidence type="ECO:0000313" key="7">
    <source>
        <dbReference type="Proteomes" id="UP000007129"/>
    </source>
</evidence>
<evidence type="ECO:0000256" key="3">
    <source>
        <dbReference type="ARBA" id="ARBA00023274"/>
    </source>
</evidence>
<evidence type="ECO:0000313" key="6">
    <source>
        <dbReference type="EMBL" id="EKG21885.1"/>
    </source>
</evidence>
<accession>K2SZ40</accession>
<dbReference type="OrthoDB" id="274683at2759"/>
<dbReference type="GO" id="GO:0006412">
    <property type="term" value="P:translation"/>
    <property type="evidence" value="ECO:0007669"/>
    <property type="project" value="InterPro"/>
</dbReference>
<dbReference type="EMBL" id="AHHD01000035">
    <property type="protein sequence ID" value="EKG21885.1"/>
    <property type="molecule type" value="Genomic_DNA"/>
</dbReference>
<keyword evidence="3" id="KW-0687">Ribonucleoprotein</keyword>
<dbReference type="GO" id="GO:0005762">
    <property type="term" value="C:mitochondrial large ribosomal subunit"/>
    <property type="evidence" value="ECO:0007669"/>
    <property type="project" value="TreeGrafter"/>
</dbReference>
<evidence type="ECO:0000256" key="2">
    <source>
        <dbReference type="ARBA" id="ARBA00022980"/>
    </source>
</evidence>
<dbReference type="STRING" id="1126212.K2SZ40"/>
<dbReference type="VEuPathDB" id="FungiDB:MPH_00805"/>